<dbReference type="AlphaFoldDB" id="A0AAD5WNG4"/>
<dbReference type="GO" id="GO:0015194">
    <property type="term" value="F:L-serine transmembrane transporter activity"/>
    <property type="evidence" value="ECO:0007669"/>
    <property type="project" value="TreeGrafter"/>
</dbReference>
<dbReference type="Proteomes" id="UP001201980">
    <property type="component" value="Unassembled WGS sequence"/>
</dbReference>
<gene>
    <name evidence="12" type="ORF">MKZ38_007008</name>
</gene>
<name>A0AAD5WNG4_9PEZI</name>
<keyword evidence="6" id="KW-0029">Amino-acid transport</keyword>
<keyword evidence="7 10" id="KW-1133">Transmembrane helix</keyword>
<feature type="region of interest" description="Disordered" evidence="9">
    <location>
        <begin position="344"/>
        <end position="378"/>
    </location>
</feature>
<dbReference type="PANTHER" id="PTHR22950">
    <property type="entry name" value="AMINO ACID TRANSPORTER"/>
    <property type="match status" value="1"/>
</dbReference>
<feature type="domain" description="Amino acid transporter transmembrane" evidence="11">
    <location>
        <begin position="38"/>
        <end position="448"/>
    </location>
</feature>
<protein>
    <submittedName>
        <fullName evidence="12">Amino acid transporter</fullName>
    </submittedName>
</protein>
<feature type="transmembrane region" description="Helical" evidence="10">
    <location>
        <begin position="222"/>
        <end position="242"/>
    </location>
</feature>
<feature type="transmembrane region" description="Helical" evidence="10">
    <location>
        <begin position="411"/>
        <end position="433"/>
    </location>
</feature>
<dbReference type="EMBL" id="JAKWBI020000437">
    <property type="protein sequence ID" value="KAJ2894995.1"/>
    <property type="molecule type" value="Genomic_DNA"/>
</dbReference>
<evidence type="ECO:0000256" key="4">
    <source>
        <dbReference type="ARBA" id="ARBA00022554"/>
    </source>
</evidence>
<keyword evidence="3" id="KW-0813">Transport</keyword>
<reference evidence="12" key="1">
    <citation type="submission" date="2022-07" db="EMBL/GenBank/DDBJ databases">
        <title>Draft genome sequence of Zalerion maritima ATCC 34329, a (micro)plastics degrading marine fungus.</title>
        <authorList>
            <person name="Paco A."/>
            <person name="Goncalves M.F.M."/>
            <person name="Rocha-Santos T.A.P."/>
            <person name="Alves A."/>
        </authorList>
    </citation>
    <scope>NUCLEOTIDE SEQUENCE</scope>
    <source>
        <strain evidence="12">ATCC 34329</strain>
    </source>
</reference>
<dbReference type="InterPro" id="IPR013057">
    <property type="entry name" value="AA_transpt_TM"/>
</dbReference>
<evidence type="ECO:0000313" key="12">
    <source>
        <dbReference type="EMBL" id="KAJ2894995.1"/>
    </source>
</evidence>
<sequence length="877" mass="94792">MPDNSSISYGSFAGESNNVDMARTRRSRSGKDGGGGGQASPISSIINLLNTIIGAGTLAMPSVMSHMGITLGVFMILWSGLTSSFGLYLQARCARYLDRGTSSFFALSQLTYPNAAIVFDTAIAVKCFGVGVSYMIIIGDLMPGVMKGLLGDDTVETIPFLLDRNFWVTAFMLVIIPLAFLRRLDSLKYTSVIALVSIGYLIILVVYHFAADTIQERGEVNVIEWQGPVAMLSTLPIVIFAYTCHQNMFSILNEIKDNSPASIVGVIGGSIGSAASVYILVAITGYLTFGNDVVGNIIQMYHSSVASTIGKAAIVVLVTFSIPLQIHPCRASLDAVLKWRPKGSRNGHGSRADSPSGGGRPLLPSNTSAASVDSHGSPVSHISDVRFAILTTLIIVASYMTSLSVSSLDRVLAYVGSTGSTSISFILPGLFFYKISDPEDIHHQRLTKEDDDADAMSADDDNGGAGDDSVAGSAMLASITSLQSGMSGAGGSGSGGVRNFFTRWRRRFRWDLEHLEHGFLRKMALALAIYGMVVMAETADHVYGSRWAGLDTNVEKEELGQVPTRVSGGPLAAGRQASNTLYWAFRRSQDQVNSFGRSFKFCWYFDVVDGLHQDASDGTAVNQHLSPPSSCRFTPQYRSGVKNRKTNEPWEPRGHNTALAAQEALLSSFHSADRMDSKLEATLDETTLSTISLLEARLLRIEHLLYGPTKVKKSGGESTTAVLADLEHRFATLLRNVRIYADLLKIYRSQPALFHPDPISPAVSLDAPELRATVLASSSLFAATSSSLTAVFDAPVPDPRLSADLAALAPRMKGIEAIQMAQAADIAALRSRSEAVIRKWYEQGIVGNSEFISNTERKVVKVEQFVRRKEREAEEDD</sequence>
<keyword evidence="4" id="KW-0926">Vacuole</keyword>
<feature type="region of interest" description="Disordered" evidence="9">
    <location>
        <begin position="632"/>
        <end position="653"/>
    </location>
</feature>
<dbReference type="GO" id="GO:0005290">
    <property type="term" value="F:L-histidine transmembrane transporter activity"/>
    <property type="evidence" value="ECO:0007669"/>
    <property type="project" value="TreeGrafter"/>
</dbReference>
<evidence type="ECO:0000256" key="5">
    <source>
        <dbReference type="ARBA" id="ARBA00022692"/>
    </source>
</evidence>
<comment type="caution">
    <text evidence="12">The sequence shown here is derived from an EMBL/GenBank/DDBJ whole genome shotgun (WGS) entry which is preliminary data.</text>
</comment>
<comment type="subcellular location">
    <subcellularLocation>
        <location evidence="1">Vacuole membrane</location>
        <topology evidence="1">Multi-pass membrane protein</topology>
    </subcellularLocation>
</comment>
<evidence type="ECO:0000256" key="8">
    <source>
        <dbReference type="ARBA" id="ARBA00023136"/>
    </source>
</evidence>
<dbReference type="GO" id="GO:0000329">
    <property type="term" value="C:fungal-type vacuole membrane"/>
    <property type="evidence" value="ECO:0007669"/>
    <property type="project" value="TreeGrafter"/>
</dbReference>
<feature type="transmembrane region" description="Helical" evidence="10">
    <location>
        <begin position="387"/>
        <end position="405"/>
    </location>
</feature>
<evidence type="ECO:0000256" key="9">
    <source>
        <dbReference type="SAM" id="MobiDB-lite"/>
    </source>
</evidence>
<feature type="transmembrane region" description="Helical" evidence="10">
    <location>
        <begin position="158"/>
        <end position="180"/>
    </location>
</feature>
<keyword evidence="5 10" id="KW-0812">Transmembrane</keyword>
<accession>A0AAD5WNG4</accession>
<evidence type="ECO:0000313" key="13">
    <source>
        <dbReference type="Proteomes" id="UP001201980"/>
    </source>
</evidence>
<evidence type="ECO:0000256" key="7">
    <source>
        <dbReference type="ARBA" id="ARBA00022989"/>
    </source>
</evidence>
<organism evidence="12 13">
    <name type="scientific">Zalerion maritima</name>
    <dbReference type="NCBI Taxonomy" id="339359"/>
    <lineage>
        <taxon>Eukaryota</taxon>
        <taxon>Fungi</taxon>
        <taxon>Dikarya</taxon>
        <taxon>Ascomycota</taxon>
        <taxon>Pezizomycotina</taxon>
        <taxon>Sordariomycetes</taxon>
        <taxon>Lulworthiomycetidae</taxon>
        <taxon>Lulworthiales</taxon>
        <taxon>Lulworthiaceae</taxon>
        <taxon>Zalerion</taxon>
    </lineage>
</organism>
<dbReference type="Pfam" id="PF01490">
    <property type="entry name" value="Aa_trans"/>
    <property type="match status" value="1"/>
</dbReference>
<dbReference type="PANTHER" id="PTHR22950:SF678">
    <property type="entry name" value="VACUOLAR AMINO ACID TRANSPORTER 5-RELATED"/>
    <property type="match status" value="1"/>
</dbReference>
<dbReference type="GO" id="GO:0005302">
    <property type="term" value="F:L-tyrosine transmembrane transporter activity"/>
    <property type="evidence" value="ECO:0007669"/>
    <property type="project" value="TreeGrafter"/>
</dbReference>
<keyword evidence="8 10" id="KW-0472">Membrane</keyword>
<dbReference type="GO" id="GO:0015189">
    <property type="term" value="F:L-lysine transmembrane transporter activity"/>
    <property type="evidence" value="ECO:0007669"/>
    <property type="project" value="TreeGrafter"/>
</dbReference>
<dbReference type="GO" id="GO:0005313">
    <property type="term" value="F:L-glutamate transmembrane transporter activity"/>
    <property type="evidence" value="ECO:0007669"/>
    <property type="project" value="TreeGrafter"/>
</dbReference>
<feature type="transmembrane region" description="Helical" evidence="10">
    <location>
        <begin position="110"/>
        <end position="138"/>
    </location>
</feature>
<feature type="transmembrane region" description="Helical" evidence="10">
    <location>
        <begin position="67"/>
        <end position="89"/>
    </location>
</feature>
<keyword evidence="13" id="KW-1185">Reference proteome</keyword>
<feature type="transmembrane region" description="Helical" evidence="10">
    <location>
        <begin position="263"/>
        <end position="289"/>
    </location>
</feature>
<evidence type="ECO:0000259" key="11">
    <source>
        <dbReference type="Pfam" id="PF01490"/>
    </source>
</evidence>
<feature type="transmembrane region" description="Helical" evidence="10">
    <location>
        <begin position="192"/>
        <end position="210"/>
    </location>
</feature>
<evidence type="ECO:0000256" key="10">
    <source>
        <dbReference type="SAM" id="Phobius"/>
    </source>
</evidence>
<evidence type="ECO:0000256" key="1">
    <source>
        <dbReference type="ARBA" id="ARBA00004128"/>
    </source>
</evidence>
<evidence type="ECO:0000256" key="3">
    <source>
        <dbReference type="ARBA" id="ARBA00022448"/>
    </source>
</evidence>
<dbReference type="GO" id="GO:0061459">
    <property type="term" value="F:L-arginine transmembrane transporter activity"/>
    <property type="evidence" value="ECO:0007669"/>
    <property type="project" value="TreeGrafter"/>
</dbReference>
<proteinExistence type="inferred from homology"/>
<evidence type="ECO:0000256" key="6">
    <source>
        <dbReference type="ARBA" id="ARBA00022970"/>
    </source>
</evidence>
<comment type="similarity">
    <text evidence="2">Belongs to the amino acid/polyamine transporter 2 family.</text>
</comment>
<evidence type="ECO:0000256" key="2">
    <source>
        <dbReference type="ARBA" id="ARBA00008066"/>
    </source>
</evidence>